<evidence type="ECO:0000256" key="6">
    <source>
        <dbReference type="ARBA" id="ARBA00023014"/>
    </source>
</evidence>
<dbReference type="PRINTS" id="PR00352">
    <property type="entry name" value="3FE4SFRDOXIN"/>
</dbReference>
<comment type="function">
    <text evidence="8">Ferredoxins are iron-sulfur proteins that transfer electrons in a wide variety of metabolic reactions.</text>
</comment>
<keyword evidence="4 8" id="KW-0249">Electron transport</keyword>
<dbReference type="PANTHER" id="PTHR36923:SF3">
    <property type="entry name" value="FERREDOXIN"/>
    <property type="match status" value="1"/>
</dbReference>
<evidence type="ECO:0000256" key="4">
    <source>
        <dbReference type="ARBA" id="ARBA00022982"/>
    </source>
</evidence>
<dbReference type="GO" id="GO:0051538">
    <property type="term" value="F:3 iron, 4 sulfur cluster binding"/>
    <property type="evidence" value="ECO:0007669"/>
    <property type="project" value="UniProtKB-KW"/>
</dbReference>
<evidence type="ECO:0000256" key="7">
    <source>
        <dbReference type="ARBA" id="ARBA00023291"/>
    </source>
</evidence>
<keyword evidence="2 8" id="KW-0813">Transport</keyword>
<organism evidence="9 10">
    <name type="scientific">Saccharothrix tamanrassetensis</name>
    <dbReference type="NCBI Taxonomy" id="1051531"/>
    <lineage>
        <taxon>Bacteria</taxon>
        <taxon>Bacillati</taxon>
        <taxon>Actinomycetota</taxon>
        <taxon>Actinomycetes</taxon>
        <taxon>Pseudonocardiales</taxon>
        <taxon>Pseudonocardiaceae</taxon>
        <taxon>Saccharothrix</taxon>
    </lineage>
</organism>
<dbReference type="AlphaFoldDB" id="A0A841CQG8"/>
<evidence type="ECO:0000256" key="8">
    <source>
        <dbReference type="RuleBase" id="RU368020"/>
    </source>
</evidence>
<comment type="caution">
    <text evidence="9">The sequence shown here is derived from an EMBL/GenBank/DDBJ whole genome shotgun (WGS) entry which is preliminary data.</text>
</comment>
<proteinExistence type="predicted"/>
<gene>
    <name evidence="9" type="ORF">FHS29_004341</name>
</gene>
<reference evidence="9 10" key="1">
    <citation type="submission" date="2020-08" db="EMBL/GenBank/DDBJ databases">
        <title>Genomic Encyclopedia of Type Strains, Phase III (KMG-III): the genomes of soil and plant-associated and newly described type strains.</title>
        <authorList>
            <person name="Whitman W."/>
        </authorList>
    </citation>
    <scope>NUCLEOTIDE SEQUENCE [LARGE SCALE GENOMIC DNA]</scope>
    <source>
        <strain evidence="9 10">CECT 8640</strain>
    </source>
</reference>
<keyword evidence="5 8" id="KW-0408">Iron</keyword>
<evidence type="ECO:0000313" key="10">
    <source>
        <dbReference type="Proteomes" id="UP000547510"/>
    </source>
</evidence>
<dbReference type="InterPro" id="IPR001080">
    <property type="entry name" value="3Fe4S_ferredoxin"/>
</dbReference>
<evidence type="ECO:0000256" key="3">
    <source>
        <dbReference type="ARBA" id="ARBA00022723"/>
    </source>
</evidence>
<dbReference type="Gene3D" id="3.30.70.20">
    <property type="match status" value="1"/>
</dbReference>
<dbReference type="GO" id="GO:0005506">
    <property type="term" value="F:iron ion binding"/>
    <property type="evidence" value="ECO:0007669"/>
    <property type="project" value="UniProtKB-UniRule"/>
</dbReference>
<keyword evidence="3 8" id="KW-0479">Metal-binding</keyword>
<dbReference type="SUPFAM" id="SSF54862">
    <property type="entry name" value="4Fe-4S ferredoxins"/>
    <property type="match status" value="1"/>
</dbReference>
<dbReference type="EMBL" id="JACHJN010000006">
    <property type="protein sequence ID" value="MBB5957746.1"/>
    <property type="molecule type" value="Genomic_DNA"/>
</dbReference>
<dbReference type="Proteomes" id="UP000547510">
    <property type="component" value="Unassembled WGS sequence"/>
</dbReference>
<evidence type="ECO:0000313" key="9">
    <source>
        <dbReference type="EMBL" id="MBB5957746.1"/>
    </source>
</evidence>
<sequence>MGKWSLEVDRSTCISTGMCTATASDYFRLEDAGAIPVADSVDPDDSIVDAAESCPVEAILVRDSDGAVVAPQI</sequence>
<keyword evidence="6 8" id="KW-0411">Iron-sulfur</keyword>
<dbReference type="PANTHER" id="PTHR36923">
    <property type="entry name" value="FERREDOXIN"/>
    <property type="match status" value="1"/>
</dbReference>
<keyword evidence="7" id="KW-0003">3Fe-4S</keyword>
<name>A0A841CQG8_9PSEU</name>
<evidence type="ECO:0000256" key="5">
    <source>
        <dbReference type="ARBA" id="ARBA00023004"/>
    </source>
</evidence>
<dbReference type="Pfam" id="PF13370">
    <property type="entry name" value="Fer4_13"/>
    <property type="match status" value="1"/>
</dbReference>
<comment type="cofactor">
    <cofactor evidence="1">
        <name>[3Fe-4S] cluster</name>
        <dbReference type="ChEBI" id="CHEBI:21137"/>
    </cofactor>
</comment>
<dbReference type="GO" id="GO:0009055">
    <property type="term" value="F:electron transfer activity"/>
    <property type="evidence" value="ECO:0007669"/>
    <property type="project" value="UniProtKB-UniRule"/>
</dbReference>
<evidence type="ECO:0000256" key="1">
    <source>
        <dbReference type="ARBA" id="ARBA00001927"/>
    </source>
</evidence>
<keyword evidence="10" id="KW-1185">Reference proteome</keyword>
<evidence type="ECO:0000256" key="2">
    <source>
        <dbReference type="ARBA" id="ARBA00022448"/>
    </source>
</evidence>
<dbReference type="RefSeq" id="WP_184693039.1">
    <property type="nucleotide sequence ID" value="NZ_JACHJN010000006.1"/>
</dbReference>
<accession>A0A841CQG8</accession>
<dbReference type="InterPro" id="IPR051269">
    <property type="entry name" value="Fe-S_cluster_ET"/>
</dbReference>
<protein>
    <recommendedName>
        <fullName evidence="8">Ferredoxin</fullName>
    </recommendedName>
</protein>